<evidence type="ECO:0000256" key="16">
    <source>
        <dbReference type="PIRNR" id="PIRNR036429"/>
    </source>
</evidence>
<evidence type="ECO:0000256" key="9">
    <source>
        <dbReference type="ARBA" id="ARBA00022777"/>
    </source>
</evidence>
<proteinExistence type="inferred from homology"/>
<dbReference type="AlphaFoldDB" id="A0A9Q1FT17"/>
<comment type="pathway">
    <text evidence="2 16">Amino-acid biosynthesis; L-proline biosynthesis; L-glutamate 5-semialdehyde from L-glutamate: step 1/2.</text>
</comment>
<evidence type="ECO:0000256" key="17">
    <source>
        <dbReference type="SAM" id="MobiDB-lite"/>
    </source>
</evidence>
<comment type="pathway">
    <text evidence="1 16">Amino-acid biosynthesis; L-proline biosynthesis; L-glutamate 5-semialdehyde from L-glutamate: step 2/2.</text>
</comment>
<dbReference type="InterPro" id="IPR020593">
    <property type="entry name" value="G-glutamylP_reductase_CS"/>
</dbReference>
<dbReference type="CDD" id="cd04256">
    <property type="entry name" value="AAK_P5CS_ProBA"/>
    <property type="match status" value="1"/>
</dbReference>
<keyword evidence="6 16" id="KW-0641">Proline biosynthesis</keyword>
<dbReference type="PROSITE" id="PS01223">
    <property type="entry name" value="PROA"/>
    <property type="match status" value="1"/>
</dbReference>
<keyword evidence="13" id="KW-0511">Multifunctional enzyme</keyword>
<dbReference type="Gene3D" id="3.40.309.10">
    <property type="entry name" value="Aldehyde Dehydrogenase, Chain A, domain 2"/>
    <property type="match status" value="1"/>
</dbReference>
<comment type="caution">
    <text evidence="19">The sequence shown here is derived from an EMBL/GenBank/DDBJ whole genome shotgun (WGS) entry which is preliminary data.</text>
</comment>
<dbReference type="CDD" id="cd07079">
    <property type="entry name" value="ALDH_F18-19_ProA-GPR"/>
    <property type="match status" value="1"/>
</dbReference>
<accession>A0A9Q1FT17</accession>
<dbReference type="PANTHER" id="PTHR11063">
    <property type="entry name" value="GLUTAMATE SEMIALDEHYDE DEHYDROGENASE"/>
    <property type="match status" value="1"/>
</dbReference>
<dbReference type="EMBL" id="JAINUF010000004">
    <property type="protein sequence ID" value="KAJ8365205.1"/>
    <property type="molecule type" value="Genomic_DNA"/>
</dbReference>
<comment type="catalytic activity">
    <reaction evidence="14 16">
        <text>L-glutamate 5-semialdehyde + phosphate + NADP(+) = L-glutamyl 5-phosphate + NADPH + H(+)</text>
        <dbReference type="Rhea" id="RHEA:19541"/>
        <dbReference type="ChEBI" id="CHEBI:15378"/>
        <dbReference type="ChEBI" id="CHEBI:43474"/>
        <dbReference type="ChEBI" id="CHEBI:57783"/>
        <dbReference type="ChEBI" id="CHEBI:58066"/>
        <dbReference type="ChEBI" id="CHEBI:58274"/>
        <dbReference type="ChEBI" id="CHEBI:58349"/>
        <dbReference type="EC" id="1.2.1.41"/>
    </reaction>
</comment>
<feature type="domain" description="Aspartate/glutamate/uridylate kinase" evidence="18">
    <location>
        <begin position="52"/>
        <end position="189"/>
    </location>
</feature>
<dbReference type="PRINTS" id="PR00474">
    <property type="entry name" value="GLU5KINASE"/>
</dbReference>
<evidence type="ECO:0000256" key="2">
    <source>
        <dbReference type="ARBA" id="ARBA00005185"/>
    </source>
</evidence>
<comment type="similarity">
    <text evidence="3 16">In the C-terminal section; belongs to the gamma-glutamyl phosphate reductase family.</text>
</comment>
<feature type="region of interest" description="Disordered" evidence="17">
    <location>
        <begin position="509"/>
        <end position="570"/>
    </location>
</feature>
<dbReference type="Proteomes" id="UP001152622">
    <property type="component" value="Chromosome 4"/>
</dbReference>
<dbReference type="GO" id="GO:0055129">
    <property type="term" value="P:L-proline biosynthetic process"/>
    <property type="evidence" value="ECO:0007669"/>
    <property type="project" value="UniProtKB-UniRule"/>
</dbReference>
<evidence type="ECO:0000256" key="5">
    <source>
        <dbReference type="ARBA" id="ARBA00022605"/>
    </source>
</evidence>
<evidence type="ECO:0000256" key="6">
    <source>
        <dbReference type="ARBA" id="ARBA00022650"/>
    </source>
</evidence>
<sequence length="798" mass="86413">MLLQRLALCSRLKVGKWNAPVNACPRLSRAASQAKLPLTRAPRAVVTRGDECGLALGRLASIVEQVAVLQNQGREMMIVTSGAVAFGKQRLRHEILLSQSVRQALHSGQNQLKDMAVPVLEARACAAAGQSGLMALYEAMFTQYSTCTAQILVTNLDFHDEQKRRNLNSTLHELLRMNIVPIINTNDAVVPRPNPTATCRGKRGYSVEGWGTHPRTPPNPTHNPQSVHPPWSCMSGGGRRQCMLGRGSVSRSHCGSGEVISIKDNDSLAARLAVEMKADLLIALSDVEGLYDSPPGTDDAKLIDIFYPGDQQSITYGTKSRVGIGGMEAKVKAALWALQGGTSVVIANGTHPKVTGHVITDIVEGKKVGTFFSEVKPAGPTVEQQTEMARQAGRTLAALLPEQRSEIICYLADLLTEKKDEILAANRKDMDLAANKGRLTPPLLKRLSLSPSKLNSLAIGLRQIAVSSHDSVGRVLRRTRVANNLDLEQITVPIGVLLVIFESPPRLPPPGFCSGHRQRQRASLERREGGGQHQPHLAPADPGSSLHPRDQGGCAAGEHPGGGGGPRAAKGIPVLGHSEGVCHVYVDSDASVDKVIKIVRDSKCDYPAACNAMETLLVHRDLLRTPIFDQIIDMLRVERVKIHAGPRFASYLTFSPSEVKSLRTEYGDLECCIEVVDSMQDAIDHIHKYGSSHTDVIVTENEETAEQFLQQLDSACVFWNASSRFADGYRFGLGAEVGISTARIHARGPVGLEGLLTTKWVLRGEGHTAADFSEQGSMKYLHENMPIAPSLPGQRTSN</sequence>
<dbReference type="GO" id="GO:0004350">
    <property type="term" value="F:glutamate-5-semialdehyde dehydrogenase activity"/>
    <property type="evidence" value="ECO:0007669"/>
    <property type="project" value="UniProtKB-UniRule"/>
</dbReference>
<dbReference type="SUPFAM" id="SSF53633">
    <property type="entry name" value="Carbamate kinase-like"/>
    <property type="match status" value="1"/>
</dbReference>
<evidence type="ECO:0000256" key="13">
    <source>
        <dbReference type="ARBA" id="ARBA00023268"/>
    </source>
</evidence>
<keyword evidence="5 16" id="KW-0028">Amino-acid biosynthesis</keyword>
<evidence type="ECO:0000256" key="7">
    <source>
        <dbReference type="ARBA" id="ARBA00022679"/>
    </source>
</evidence>
<keyword evidence="11 16" id="KW-0521">NADP</keyword>
<reference evidence="19" key="1">
    <citation type="journal article" date="2023" name="Science">
        <title>Genome structures resolve the early diversification of teleost fishes.</title>
        <authorList>
            <person name="Parey E."/>
            <person name="Louis A."/>
            <person name="Montfort J."/>
            <person name="Bouchez O."/>
            <person name="Roques C."/>
            <person name="Iampietro C."/>
            <person name="Lluch J."/>
            <person name="Castinel A."/>
            <person name="Donnadieu C."/>
            <person name="Desvignes T."/>
            <person name="Floi Bucao C."/>
            <person name="Jouanno E."/>
            <person name="Wen M."/>
            <person name="Mejri S."/>
            <person name="Dirks R."/>
            <person name="Jansen H."/>
            <person name="Henkel C."/>
            <person name="Chen W.J."/>
            <person name="Zahm M."/>
            <person name="Cabau C."/>
            <person name="Klopp C."/>
            <person name="Thompson A.W."/>
            <person name="Robinson-Rechavi M."/>
            <person name="Braasch I."/>
            <person name="Lecointre G."/>
            <person name="Bobe J."/>
            <person name="Postlethwait J.H."/>
            <person name="Berthelot C."/>
            <person name="Roest Crollius H."/>
            <person name="Guiguen Y."/>
        </authorList>
    </citation>
    <scope>NUCLEOTIDE SEQUENCE</scope>
    <source>
        <strain evidence="19">WJC10195</strain>
    </source>
</reference>
<keyword evidence="9 16" id="KW-0418">Kinase</keyword>
<protein>
    <recommendedName>
        <fullName evidence="16">Delta-1-pyrroline-5-carboxylate synthase</fullName>
    </recommendedName>
    <domain>
        <recommendedName>
            <fullName evidence="16">Glutamate 5-kinase</fullName>
            <shortName evidence="16">GK</shortName>
            <ecNumber evidence="16">2.7.2.11</ecNumber>
        </recommendedName>
        <alternativeName>
            <fullName evidence="16">Gamma-glutamyl kinase</fullName>
        </alternativeName>
    </domain>
    <domain>
        <recommendedName>
            <fullName evidence="16">Gamma-glutamyl phosphate reductase</fullName>
            <shortName evidence="16">GPR</shortName>
            <ecNumber evidence="16">1.2.1.41</ecNumber>
        </recommendedName>
        <alternativeName>
            <fullName evidence="16">Glutamate-5-semialdehyde dehydrogenase</fullName>
        </alternativeName>
        <alternativeName>
            <fullName evidence="16">Glutamyl-gamma-semialdehyde dehydrogenase</fullName>
        </alternativeName>
    </domain>
</protein>
<dbReference type="GO" id="GO:0005524">
    <property type="term" value="F:ATP binding"/>
    <property type="evidence" value="ECO:0007669"/>
    <property type="project" value="UniProtKB-UniRule"/>
</dbReference>
<dbReference type="InterPro" id="IPR001057">
    <property type="entry name" value="Glu/AcGlu_kinase"/>
</dbReference>
<keyword evidence="10 16" id="KW-0067">ATP-binding</keyword>
<dbReference type="SUPFAM" id="SSF53720">
    <property type="entry name" value="ALDH-like"/>
    <property type="match status" value="2"/>
</dbReference>
<keyword evidence="20" id="KW-1185">Reference proteome</keyword>
<feature type="domain" description="Aspartate/glutamate/uridylate kinase" evidence="18">
    <location>
        <begin position="260"/>
        <end position="348"/>
    </location>
</feature>
<evidence type="ECO:0000256" key="10">
    <source>
        <dbReference type="ARBA" id="ARBA00022840"/>
    </source>
</evidence>
<dbReference type="InterPro" id="IPR036393">
    <property type="entry name" value="AceGlu_kinase-like_sf"/>
</dbReference>
<dbReference type="InterPro" id="IPR041744">
    <property type="entry name" value="G5K_ProBA"/>
</dbReference>
<dbReference type="InterPro" id="IPR019797">
    <property type="entry name" value="Glutamate_5-kinase_CS"/>
</dbReference>
<dbReference type="InterPro" id="IPR005766">
    <property type="entry name" value="P5_carboxy_syn"/>
</dbReference>
<evidence type="ECO:0000256" key="1">
    <source>
        <dbReference type="ARBA" id="ARBA00004985"/>
    </source>
</evidence>
<dbReference type="PANTHER" id="PTHR11063:SF8">
    <property type="entry name" value="DELTA-1-PYRROLINE-5-CARBOXYLATE SYNTHASE"/>
    <property type="match status" value="1"/>
</dbReference>
<keyword evidence="12 16" id="KW-0560">Oxidoreductase</keyword>
<dbReference type="GO" id="GO:0004349">
    <property type="term" value="F:glutamate 5-kinase activity"/>
    <property type="evidence" value="ECO:0007669"/>
    <property type="project" value="UniProtKB-UniRule"/>
</dbReference>
<evidence type="ECO:0000256" key="15">
    <source>
        <dbReference type="ARBA" id="ARBA00049141"/>
    </source>
</evidence>
<dbReference type="InterPro" id="IPR016162">
    <property type="entry name" value="Ald_DH_N"/>
</dbReference>
<dbReference type="PIRSF" id="PIRSF036429">
    <property type="entry name" value="P5C_syn"/>
    <property type="match status" value="1"/>
</dbReference>
<evidence type="ECO:0000256" key="11">
    <source>
        <dbReference type="ARBA" id="ARBA00022857"/>
    </source>
</evidence>
<evidence type="ECO:0000256" key="14">
    <source>
        <dbReference type="ARBA" id="ARBA00049024"/>
    </source>
</evidence>
<dbReference type="InterPro" id="IPR001048">
    <property type="entry name" value="Asp/Glu/Uridylate_kinase"/>
</dbReference>
<name>A0A9Q1FT17_SYNKA</name>
<evidence type="ECO:0000256" key="12">
    <source>
        <dbReference type="ARBA" id="ARBA00023002"/>
    </source>
</evidence>
<dbReference type="EC" id="1.2.1.41" evidence="16"/>
<dbReference type="InterPro" id="IPR016163">
    <property type="entry name" value="Ald_DH_C"/>
</dbReference>
<dbReference type="Gene3D" id="3.40.605.10">
    <property type="entry name" value="Aldehyde Dehydrogenase, Chain A, domain 1"/>
    <property type="match status" value="2"/>
</dbReference>
<dbReference type="InterPro" id="IPR000965">
    <property type="entry name" value="GPR_dom"/>
</dbReference>
<dbReference type="OrthoDB" id="1934954at2759"/>
<evidence type="ECO:0000256" key="4">
    <source>
        <dbReference type="ARBA" id="ARBA00009302"/>
    </source>
</evidence>
<organism evidence="19 20">
    <name type="scientific">Synaphobranchus kaupii</name>
    <name type="common">Kaup's arrowtooth eel</name>
    <dbReference type="NCBI Taxonomy" id="118154"/>
    <lineage>
        <taxon>Eukaryota</taxon>
        <taxon>Metazoa</taxon>
        <taxon>Chordata</taxon>
        <taxon>Craniata</taxon>
        <taxon>Vertebrata</taxon>
        <taxon>Euteleostomi</taxon>
        <taxon>Actinopterygii</taxon>
        <taxon>Neopterygii</taxon>
        <taxon>Teleostei</taxon>
        <taxon>Anguilliformes</taxon>
        <taxon>Synaphobranchidae</taxon>
        <taxon>Synaphobranchus</taxon>
    </lineage>
</organism>
<dbReference type="FunFam" id="3.40.309.10:FF:000011">
    <property type="entry name" value="Delta-1-pyrroline-5-carboxylate synthase"/>
    <property type="match status" value="1"/>
</dbReference>
<gene>
    <name evidence="19" type="ORF">SKAU_G00140360</name>
</gene>
<keyword evidence="7 16" id="KW-0808">Transferase</keyword>
<evidence type="ECO:0000256" key="8">
    <source>
        <dbReference type="ARBA" id="ARBA00022741"/>
    </source>
</evidence>
<dbReference type="InterPro" id="IPR016161">
    <property type="entry name" value="Ald_DH/histidinol_DH"/>
</dbReference>
<dbReference type="Gene3D" id="3.40.1160.10">
    <property type="entry name" value="Acetylglutamate kinase-like"/>
    <property type="match status" value="2"/>
</dbReference>
<comment type="similarity">
    <text evidence="4 16">In the N-terminal section; belongs to the glutamate 5-kinase family.</text>
</comment>
<dbReference type="EC" id="2.7.2.11" evidence="16"/>
<evidence type="ECO:0000313" key="20">
    <source>
        <dbReference type="Proteomes" id="UP001152622"/>
    </source>
</evidence>
<evidence type="ECO:0000259" key="18">
    <source>
        <dbReference type="Pfam" id="PF00696"/>
    </source>
</evidence>
<keyword evidence="8 16" id="KW-0547">Nucleotide-binding</keyword>
<evidence type="ECO:0000313" key="19">
    <source>
        <dbReference type="EMBL" id="KAJ8365205.1"/>
    </source>
</evidence>
<dbReference type="Pfam" id="PF00696">
    <property type="entry name" value="AA_kinase"/>
    <property type="match status" value="2"/>
</dbReference>
<dbReference type="PROSITE" id="PS00902">
    <property type="entry name" value="GLUTAMATE_5_KINASE"/>
    <property type="match status" value="1"/>
</dbReference>
<evidence type="ECO:0000256" key="3">
    <source>
        <dbReference type="ARBA" id="ARBA00006300"/>
    </source>
</evidence>
<comment type="catalytic activity">
    <reaction evidence="15 16">
        <text>L-glutamate + ATP = L-glutamyl 5-phosphate + ADP</text>
        <dbReference type="Rhea" id="RHEA:14877"/>
        <dbReference type="ChEBI" id="CHEBI:29985"/>
        <dbReference type="ChEBI" id="CHEBI:30616"/>
        <dbReference type="ChEBI" id="CHEBI:58274"/>
        <dbReference type="ChEBI" id="CHEBI:456216"/>
        <dbReference type="EC" id="2.7.2.11"/>
    </reaction>
</comment>
<dbReference type="GO" id="GO:0005739">
    <property type="term" value="C:mitochondrion"/>
    <property type="evidence" value="ECO:0007669"/>
    <property type="project" value="UniProtKB-UniRule"/>
</dbReference>